<organism evidence="1 2">
    <name type="scientific">Albimonas pacifica</name>
    <dbReference type="NCBI Taxonomy" id="1114924"/>
    <lineage>
        <taxon>Bacteria</taxon>
        <taxon>Pseudomonadati</taxon>
        <taxon>Pseudomonadota</taxon>
        <taxon>Alphaproteobacteria</taxon>
        <taxon>Rhodobacterales</taxon>
        <taxon>Paracoccaceae</taxon>
        <taxon>Albimonas</taxon>
    </lineage>
</organism>
<dbReference type="RefSeq" id="WP_092858196.1">
    <property type="nucleotide sequence ID" value="NZ_FOQH01000002.1"/>
</dbReference>
<dbReference type="Pfam" id="PF13412">
    <property type="entry name" value="HTH_24"/>
    <property type="match status" value="1"/>
</dbReference>
<name>A0A1I3CXY6_9RHOB</name>
<dbReference type="InterPro" id="IPR000600">
    <property type="entry name" value="ROK"/>
</dbReference>
<dbReference type="OrthoDB" id="49685at2"/>
<dbReference type="Pfam" id="PF00480">
    <property type="entry name" value="ROK"/>
    <property type="match status" value="1"/>
</dbReference>
<dbReference type="InterPro" id="IPR036388">
    <property type="entry name" value="WH-like_DNA-bd_sf"/>
</dbReference>
<dbReference type="PANTHER" id="PTHR18964:SF169">
    <property type="entry name" value="N-ACETYLMANNOSAMINE KINASE"/>
    <property type="match status" value="1"/>
</dbReference>
<dbReference type="SUPFAM" id="SSF46785">
    <property type="entry name" value="Winged helix' DNA-binding domain"/>
    <property type="match status" value="1"/>
</dbReference>
<dbReference type="GO" id="GO:0009384">
    <property type="term" value="F:N-acylmannosamine kinase activity"/>
    <property type="evidence" value="ECO:0007669"/>
    <property type="project" value="TreeGrafter"/>
</dbReference>
<dbReference type="InterPro" id="IPR043129">
    <property type="entry name" value="ATPase_NBD"/>
</dbReference>
<gene>
    <name evidence="1" type="ORF">SAMN05216258_102276</name>
</gene>
<dbReference type="GO" id="GO:0019262">
    <property type="term" value="P:N-acetylneuraminate catabolic process"/>
    <property type="evidence" value="ECO:0007669"/>
    <property type="project" value="TreeGrafter"/>
</dbReference>
<protein>
    <submittedName>
        <fullName evidence="1">Transcriptional regulator, MarR family</fullName>
    </submittedName>
</protein>
<dbReference type="CDD" id="cd23763">
    <property type="entry name" value="ASKHA_ATPase_ROK"/>
    <property type="match status" value="1"/>
</dbReference>
<dbReference type="STRING" id="1114924.SAMN05216258_102276"/>
<evidence type="ECO:0000313" key="1">
    <source>
        <dbReference type="EMBL" id="SFH79355.1"/>
    </source>
</evidence>
<dbReference type="AlphaFoldDB" id="A0A1I3CXY6"/>
<dbReference type="SUPFAM" id="SSF53067">
    <property type="entry name" value="Actin-like ATPase domain"/>
    <property type="match status" value="1"/>
</dbReference>
<dbReference type="Proteomes" id="UP000199377">
    <property type="component" value="Unassembled WGS sequence"/>
</dbReference>
<proteinExistence type="predicted"/>
<dbReference type="Gene3D" id="1.10.10.10">
    <property type="entry name" value="Winged helix-like DNA-binding domain superfamily/Winged helix DNA-binding domain"/>
    <property type="match status" value="1"/>
</dbReference>
<sequence length="390" mass="42053">MKDTEIRSLRPGVNLTGVRAHNERLILSLIQRHGEMPGAELAKLAELSPQTVSNILRRLEADGFLRRGAPQRGRVGKPSTPMALDPDGALSFGLKLGRRTSDLAVMNLHGAVLEQRRIAYRYPMPDRIFAFLREGMETLSAGLSPRQRDSLCGLGIAAPSELWRWVEALGASDELAVWQDVDFAEEIAAFSDLPLFTENDATAACRAEHAFGRGREFGDYAYVFIGSFIGGGVVMNSSVIVGGRRNAGAFGSLPAIGADGRRTQLLDTASIHLLEAQIVRAGGDGARLWSEPQDWSPFAAQVEPWIARTALELAEAARTVCAVIDFEAVLIDGAFPAPVREAIVTRAREALAGLDMRGLVAPRIEAARVGGNARAIGAAALPIFSQFFQE</sequence>
<evidence type="ECO:0000313" key="2">
    <source>
        <dbReference type="Proteomes" id="UP000199377"/>
    </source>
</evidence>
<dbReference type="PANTHER" id="PTHR18964">
    <property type="entry name" value="ROK (REPRESSOR, ORF, KINASE) FAMILY"/>
    <property type="match status" value="1"/>
</dbReference>
<reference evidence="1 2" key="1">
    <citation type="submission" date="2016-10" db="EMBL/GenBank/DDBJ databases">
        <authorList>
            <person name="de Groot N.N."/>
        </authorList>
    </citation>
    <scope>NUCLEOTIDE SEQUENCE [LARGE SCALE GENOMIC DNA]</scope>
    <source>
        <strain evidence="1 2">CGMCC 1.11030</strain>
    </source>
</reference>
<dbReference type="InterPro" id="IPR036390">
    <property type="entry name" value="WH_DNA-bd_sf"/>
</dbReference>
<keyword evidence="2" id="KW-1185">Reference proteome</keyword>
<dbReference type="Gene3D" id="3.30.420.40">
    <property type="match status" value="2"/>
</dbReference>
<dbReference type="EMBL" id="FOQH01000002">
    <property type="protein sequence ID" value="SFH79355.1"/>
    <property type="molecule type" value="Genomic_DNA"/>
</dbReference>
<accession>A0A1I3CXY6</accession>